<evidence type="ECO:0000313" key="2">
    <source>
        <dbReference type="Proteomes" id="UP000682111"/>
    </source>
</evidence>
<reference evidence="1" key="1">
    <citation type="submission" date="2021-03" db="EMBL/GenBank/DDBJ databases">
        <title>Antimicrobial resistance genes in bacteria isolated from Japanese honey, and their potential for conferring macrolide and lincosamide resistance in the American foulbrood pathogen Paenibacillus larvae.</title>
        <authorList>
            <person name="Okamoto M."/>
            <person name="Kumagai M."/>
            <person name="Kanamori H."/>
            <person name="Takamatsu D."/>
        </authorList>
    </citation>
    <scope>NUCLEOTIDE SEQUENCE</scope>
    <source>
        <strain evidence="1">J27TS8</strain>
    </source>
</reference>
<gene>
    <name evidence="1" type="ORF">J27TS8_17780</name>
</gene>
<dbReference type="AlphaFoldDB" id="A0A919WGX7"/>
<name>A0A919WGX7_9BACI</name>
<accession>A0A919WGX7</accession>
<evidence type="ECO:0000313" key="1">
    <source>
        <dbReference type="EMBL" id="GIN61785.1"/>
    </source>
</evidence>
<dbReference type="Proteomes" id="UP000682111">
    <property type="component" value="Unassembled WGS sequence"/>
</dbReference>
<dbReference type="EMBL" id="BORC01000002">
    <property type="protein sequence ID" value="GIN61785.1"/>
    <property type="molecule type" value="Genomic_DNA"/>
</dbReference>
<dbReference type="OrthoDB" id="147801at2"/>
<organism evidence="1 2">
    <name type="scientific">Robertmurraya siralis</name>
    <dbReference type="NCBI Taxonomy" id="77777"/>
    <lineage>
        <taxon>Bacteria</taxon>
        <taxon>Bacillati</taxon>
        <taxon>Bacillota</taxon>
        <taxon>Bacilli</taxon>
        <taxon>Bacillales</taxon>
        <taxon>Bacillaceae</taxon>
        <taxon>Robertmurraya</taxon>
    </lineage>
</organism>
<proteinExistence type="predicted"/>
<sequence>MAKAIRQINKSSPNPEEVQKESLADLLQAIIANQDALMMFLDIVEGLHEMGVLEAAKSMLEQREDIGAIAIQQANQPGVHNIIKNGMTVIQFAGSIHPEQLQALLNGLNLGFDRMLDVAQTGEQKGLLKLASSLREPEVLLSLTTLTEFLHGMGEAFKRENDKVN</sequence>
<dbReference type="RefSeq" id="WP_137744873.1">
    <property type="nucleotide sequence ID" value="NZ_BORC01000002.1"/>
</dbReference>
<comment type="caution">
    <text evidence="1">The sequence shown here is derived from an EMBL/GenBank/DDBJ whole genome shotgun (WGS) entry which is preliminary data.</text>
</comment>
<keyword evidence="2" id="KW-1185">Reference proteome</keyword>
<dbReference type="PANTHER" id="PTHR38433:SF1">
    <property type="entry name" value="DUF1641 DOMAIN-CONTAINING PROTEIN"/>
    <property type="match status" value="1"/>
</dbReference>
<dbReference type="PANTHER" id="PTHR38433">
    <property type="match status" value="1"/>
</dbReference>
<protein>
    <recommendedName>
        <fullName evidence="3">DUF1641 domain-containing protein</fullName>
    </recommendedName>
</protein>
<evidence type="ECO:0008006" key="3">
    <source>
        <dbReference type="Google" id="ProtNLM"/>
    </source>
</evidence>